<keyword evidence="3" id="KW-1185">Reference proteome</keyword>
<dbReference type="AlphaFoldDB" id="A0A5C6A0P7"/>
<dbReference type="InterPro" id="IPR006698">
    <property type="entry name" value="UPF0229"/>
</dbReference>
<comment type="caution">
    <text evidence="2">The sequence shown here is derived from an EMBL/GenBank/DDBJ whole genome shotgun (WGS) entry which is preliminary data.</text>
</comment>
<evidence type="ECO:0008006" key="4">
    <source>
        <dbReference type="Google" id="ProtNLM"/>
    </source>
</evidence>
<dbReference type="OrthoDB" id="9788289at2"/>
<gene>
    <name evidence="2" type="ORF">Pla108_38980</name>
</gene>
<organism evidence="2 3">
    <name type="scientific">Botrimarina colliarenosi</name>
    <dbReference type="NCBI Taxonomy" id="2528001"/>
    <lineage>
        <taxon>Bacteria</taxon>
        <taxon>Pseudomonadati</taxon>
        <taxon>Planctomycetota</taxon>
        <taxon>Planctomycetia</taxon>
        <taxon>Pirellulales</taxon>
        <taxon>Lacipirellulaceae</taxon>
        <taxon>Botrimarina</taxon>
    </lineage>
</organism>
<sequence length="369" mass="40864">MSLPIDRDVRRFKQIVKGKVRENLKRYVAHGEMLGRKGKNVVSIPVPSLNTPRFRFGDNGNGGVGQGQGDEGDAVGKGKGQSGEGGAGGDAGAEHYTEVDVPLDELAALLGEELELPHIEPRGKATIEAQKAKYNSVRSTGPESLRHNKRTYLRALQREISTGGYTPDRPAIIPVKGDKRYRSWTTVDEPLVNAAAIYIMDVSGSMTDAQKSLVRNAAFWIDTWLRSQYTGLERRYIIHDAVAKEVDEHAFYHTRESGGTRVSSAYRVCAELIAQQLPPAEWNLYVFQFSDGDNWGEDNHQAFELLGERILPHVNQFAYGQVESPYGSGELLGQIEAKFGSQHENLVCCEIEDREAIYAAIKTFLGKGR</sequence>
<feature type="compositionally biased region" description="Gly residues" evidence="1">
    <location>
        <begin position="59"/>
        <end position="91"/>
    </location>
</feature>
<dbReference type="PANTHER" id="PTHR30510">
    <property type="entry name" value="UPF0229 PROTEIN YEAH"/>
    <property type="match status" value="1"/>
</dbReference>
<dbReference type="NCBIfam" id="NF003711">
    <property type="entry name" value="PRK05325.2-3"/>
    <property type="match status" value="1"/>
</dbReference>
<evidence type="ECO:0000256" key="1">
    <source>
        <dbReference type="SAM" id="MobiDB-lite"/>
    </source>
</evidence>
<evidence type="ECO:0000313" key="2">
    <source>
        <dbReference type="EMBL" id="TWT93404.1"/>
    </source>
</evidence>
<reference evidence="2 3" key="1">
    <citation type="submission" date="2019-02" db="EMBL/GenBank/DDBJ databases">
        <title>Deep-cultivation of Planctomycetes and their phenomic and genomic characterization uncovers novel biology.</title>
        <authorList>
            <person name="Wiegand S."/>
            <person name="Jogler M."/>
            <person name="Boedeker C."/>
            <person name="Pinto D."/>
            <person name="Vollmers J."/>
            <person name="Rivas-Marin E."/>
            <person name="Kohn T."/>
            <person name="Peeters S.H."/>
            <person name="Heuer A."/>
            <person name="Rast P."/>
            <person name="Oberbeckmann S."/>
            <person name="Bunk B."/>
            <person name="Jeske O."/>
            <person name="Meyerdierks A."/>
            <person name="Storesund J.E."/>
            <person name="Kallscheuer N."/>
            <person name="Luecker S."/>
            <person name="Lage O.M."/>
            <person name="Pohl T."/>
            <person name="Merkel B.J."/>
            <person name="Hornburger P."/>
            <person name="Mueller R.-W."/>
            <person name="Bruemmer F."/>
            <person name="Labrenz M."/>
            <person name="Spormann A.M."/>
            <person name="Op Den Camp H."/>
            <person name="Overmann J."/>
            <person name="Amann R."/>
            <person name="Jetten M.S.M."/>
            <person name="Mascher T."/>
            <person name="Medema M.H."/>
            <person name="Devos D.P."/>
            <person name="Kaster A.-K."/>
            <person name="Ovreas L."/>
            <person name="Rohde M."/>
            <person name="Galperin M.Y."/>
            <person name="Jogler C."/>
        </authorList>
    </citation>
    <scope>NUCLEOTIDE SEQUENCE [LARGE SCALE GENOMIC DNA]</scope>
    <source>
        <strain evidence="2 3">Pla108</strain>
    </source>
</reference>
<dbReference type="EMBL" id="SJPR01000008">
    <property type="protein sequence ID" value="TWT93404.1"/>
    <property type="molecule type" value="Genomic_DNA"/>
</dbReference>
<dbReference type="Pfam" id="PF04285">
    <property type="entry name" value="DUF444"/>
    <property type="match status" value="2"/>
</dbReference>
<dbReference type="RefSeq" id="WP_146446575.1">
    <property type="nucleotide sequence ID" value="NZ_SJPR01000008.1"/>
</dbReference>
<dbReference type="Proteomes" id="UP000317421">
    <property type="component" value="Unassembled WGS sequence"/>
</dbReference>
<protein>
    <recommendedName>
        <fullName evidence="4">DUF444 family protein</fullName>
    </recommendedName>
</protein>
<evidence type="ECO:0000313" key="3">
    <source>
        <dbReference type="Proteomes" id="UP000317421"/>
    </source>
</evidence>
<accession>A0A5C6A0P7</accession>
<proteinExistence type="predicted"/>
<feature type="region of interest" description="Disordered" evidence="1">
    <location>
        <begin position="51"/>
        <end position="94"/>
    </location>
</feature>
<name>A0A5C6A0P7_9BACT</name>
<dbReference type="PANTHER" id="PTHR30510:SF2">
    <property type="entry name" value="UPF0229 PROTEIN YEAH"/>
    <property type="match status" value="1"/>
</dbReference>